<evidence type="ECO:0000256" key="1">
    <source>
        <dbReference type="SAM" id="MobiDB-lite"/>
    </source>
</evidence>
<name>A0A7R9DFR4_TIMCR</name>
<proteinExistence type="predicted"/>
<feature type="compositionally biased region" description="Low complexity" evidence="1">
    <location>
        <begin position="30"/>
        <end position="45"/>
    </location>
</feature>
<feature type="compositionally biased region" description="Basic and acidic residues" evidence="1">
    <location>
        <begin position="68"/>
        <end position="92"/>
    </location>
</feature>
<sequence>MLEHFTTSHHSENPSLHQPPQGEPLPPPATTGRTPATTARTPPTTSHHRENPSHHQPPQGEPLPPPSHHRENPSLHDSKWRAEGSSAEESRTEPGLIAAWLEVDHGHLGTHTIAAEIMAGGYLGWILAVEEDMLWCEQLRVQRRR</sequence>
<dbReference type="AlphaFoldDB" id="A0A7R9DFR4"/>
<protein>
    <submittedName>
        <fullName evidence="2">Uncharacterized protein</fullName>
    </submittedName>
</protein>
<accession>A0A7R9DFR4</accession>
<evidence type="ECO:0000313" key="2">
    <source>
        <dbReference type="EMBL" id="CAD7413904.1"/>
    </source>
</evidence>
<reference evidence="2" key="1">
    <citation type="submission" date="2020-11" db="EMBL/GenBank/DDBJ databases">
        <authorList>
            <person name="Tran Van P."/>
        </authorList>
    </citation>
    <scope>NUCLEOTIDE SEQUENCE</scope>
</reference>
<gene>
    <name evidence="2" type="ORF">TCEB3V08_LOCUS11921</name>
</gene>
<dbReference type="EMBL" id="OC324116">
    <property type="protein sequence ID" value="CAD7413904.1"/>
    <property type="molecule type" value="Genomic_DNA"/>
</dbReference>
<feature type="region of interest" description="Disordered" evidence="1">
    <location>
        <begin position="1"/>
        <end position="93"/>
    </location>
</feature>
<organism evidence="2">
    <name type="scientific">Timema cristinae</name>
    <name type="common">Walking stick</name>
    <dbReference type="NCBI Taxonomy" id="61476"/>
    <lineage>
        <taxon>Eukaryota</taxon>
        <taxon>Metazoa</taxon>
        <taxon>Ecdysozoa</taxon>
        <taxon>Arthropoda</taxon>
        <taxon>Hexapoda</taxon>
        <taxon>Insecta</taxon>
        <taxon>Pterygota</taxon>
        <taxon>Neoptera</taxon>
        <taxon>Polyneoptera</taxon>
        <taxon>Phasmatodea</taxon>
        <taxon>Timematodea</taxon>
        <taxon>Timematoidea</taxon>
        <taxon>Timematidae</taxon>
        <taxon>Timema</taxon>
    </lineage>
</organism>